<dbReference type="RefSeq" id="WP_330195195.1">
    <property type="nucleotide sequence ID" value="NZ_JAZDRO010000001.1"/>
</dbReference>
<dbReference type="Proteomes" id="UP001310692">
    <property type="component" value="Unassembled WGS sequence"/>
</dbReference>
<organism evidence="2 3">
    <name type="scientific">Hyphobacterium marinum</name>
    <dbReference type="NCBI Taxonomy" id="3116574"/>
    <lineage>
        <taxon>Bacteria</taxon>
        <taxon>Pseudomonadati</taxon>
        <taxon>Pseudomonadota</taxon>
        <taxon>Alphaproteobacteria</taxon>
        <taxon>Maricaulales</taxon>
        <taxon>Maricaulaceae</taxon>
        <taxon>Hyphobacterium</taxon>
    </lineage>
</organism>
<feature type="transmembrane region" description="Helical" evidence="1">
    <location>
        <begin position="74"/>
        <end position="95"/>
    </location>
</feature>
<gene>
    <name evidence="2" type="ORF">V0U35_03145</name>
</gene>
<proteinExistence type="predicted"/>
<sequence length="155" mass="16483">MTLVSQKRNEMAADGAFDGDPGPQIAVDNSPVNDSVNSGISTSIHKGVAWLFLSLHAALFTVLFATFWGDTDVLFAVVIALFFLCMYLGAPITLLRIRGFGFDGRQSWMDFLVAPFATASGLVSGRSACIQICLIPAAVLVGMSAFCFIISGARP</sequence>
<comment type="caution">
    <text evidence="2">The sequence shown here is derived from an EMBL/GenBank/DDBJ whole genome shotgun (WGS) entry which is preliminary data.</text>
</comment>
<evidence type="ECO:0000313" key="2">
    <source>
        <dbReference type="EMBL" id="MEE2565663.1"/>
    </source>
</evidence>
<name>A0ABU7LVT3_9PROT</name>
<keyword evidence="1" id="KW-0812">Transmembrane</keyword>
<reference evidence="2 3" key="1">
    <citation type="submission" date="2024-01" db="EMBL/GenBank/DDBJ databases">
        <title>Hyphobacterium bacterium isolated from marine sediment.</title>
        <authorList>
            <person name="Zhao S."/>
        </authorList>
    </citation>
    <scope>NUCLEOTIDE SEQUENCE [LARGE SCALE GENOMIC DNA]</scope>
    <source>
        <strain evidence="2 3">Y60-23</strain>
    </source>
</reference>
<keyword evidence="1" id="KW-0472">Membrane</keyword>
<feature type="transmembrane region" description="Helical" evidence="1">
    <location>
        <begin position="48"/>
        <end position="68"/>
    </location>
</feature>
<evidence type="ECO:0000256" key="1">
    <source>
        <dbReference type="SAM" id="Phobius"/>
    </source>
</evidence>
<feature type="transmembrane region" description="Helical" evidence="1">
    <location>
        <begin position="129"/>
        <end position="150"/>
    </location>
</feature>
<accession>A0ABU7LVT3</accession>
<keyword evidence="3" id="KW-1185">Reference proteome</keyword>
<keyword evidence="1" id="KW-1133">Transmembrane helix</keyword>
<evidence type="ECO:0000313" key="3">
    <source>
        <dbReference type="Proteomes" id="UP001310692"/>
    </source>
</evidence>
<dbReference type="EMBL" id="JAZDRO010000001">
    <property type="protein sequence ID" value="MEE2565663.1"/>
    <property type="molecule type" value="Genomic_DNA"/>
</dbReference>
<protein>
    <submittedName>
        <fullName evidence="2">Uncharacterized protein</fullName>
    </submittedName>
</protein>